<feature type="repeat" description="PPR" evidence="2">
    <location>
        <begin position="193"/>
        <end position="227"/>
    </location>
</feature>
<keyword evidence="5" id="KW-1185">Reference proteome</keyword>
<keyword evidence="1" id="KW-0677">Repeat</keyword>
<proteinExistence type="predicted"/>
<name>A0A836CK07_9STRA</name>
<feature type="region of interest" description="Disordered" evidence="3">
    <location>
        <begin position="82"/>
        <end position="102"/>
    </location>
</feature>
<comment type="caution">
    <text evidence="4">The sequence shown here is derived from an EMBL/GenBank/DDBJ whole genome shotgun (WGS) entry which is preliminary data.</text>
</comment>
<dbReference type="InterPro" id="IPR011990">
    <property type="entry name" value="TPR-like_helical_dom_sf"/>
</dbReference>
<dbReference type="PROSITE" id="PS51375">
    <property type="entry name" value="PPR"/>
    <property type="match status" value="5"/>
</dbReference>
<reference evidence="4" key="1">
    <citation type="submission" date="2021-02" db="EMBL/GenBank/DDBJ databases">
        <title>First Annotated Genome of the Yellow-green Alga Tribonema minus.</title>
        <authorList>
            <person name="Mahan K.M."/>
        </authorList>
    </citation>
    <scope>NUCLEOTIDE SEQUENCE</scope>
    <source>
        <strain evidence="4">UTEX B ZZ1240</strain>
    </source>
</reference>
<feature type="repeat" description="PPR" evidence="2">
    <location>
        <begin position="511"/>
        <end position="545"/>
    </location>
</feature>
<dbReference type="PANTHER" id="PTHR47447:SF17">
    <property type="entry name" value="OS12G0638900 PROTEIN"/>
    <property type="match status" value="1"/>
</dbReference>
<dbReference type="AlphaFoldDB" id="A0A836CK07"/>
<accession>A0A836CK07</accession>
<evidence type="ECO:0008006" key="6">
    <source>
        <dbReference type="Google" id="ProtNLM"/>
    </source>
</evidence>
<evidence type="ECO:0000313" key="5">
    <source>
        <dbReference type="Proteomes" id="UP000664859"/>
    </source>
</evidence>
<dbReference type="Proteomes" id="UP000664859">
    <property type="component" value="Unassembled WGS sequence"/>
</dbReference>
<evidence type="ECO:0000256" key="1">
    <source>
        <dbReference type="ARBA" id="ARBA00022737"/>
    </source>
</evidence>
<dbReference type="EMBL" id="JAFCMP010000076">
    <property type="protein sequence ID" value="KAG5188138.1"/>
    <property type="molecule type" value="Genomic_DNA"/>
</dbReference>
<gene>
    <name evidence="4" type="ORF">JKP88DRAFT_253679</name>
</gene>
<feature type="repeat" description="PPR" evidence="2">
    <location>
        <begin position="476"/>
        <end position="510"/>
    </location>
</feature>
<dbReference type="PANTHER" id="PTHR47447">
    <property type="entry name" value="OS03G0856100 PROTEIN"/>
    <property type="match status" value="1"/>
</dbReference>
<feature type="repeat" description="PPR" evidence="2">
    <location>
        <begin position="617"/>
        <end position="651"/>
    </location>
</feature>
<protein>
    <recommendedName>
        <fullName evidence="6">Pentatricopeptide repeat-containing protein</fullName>
    </recommendedName>
</protein>
<feature type="repeat" description="PPR" evidence="2">
    <location>
        <begin position="393"/>
        <end position="427"/>
    </location>
</feature>
<evidence type="ECO:0000256" key="3">
    <source>
        <dbReference type="SAM" id="MobiDB-lite"/>
    </source>
</evidence>
<evidence type="ECO:0000256" key="2">
    <source>
        <dbReference type="PROSITE-ProRule" id="PRU00708"/>
    </source>
</evidence>
<dbReference type="OrthoDB" id="192772at2759"/>
<dbReference type="NCBIfam" id="TIGR00756">
    <property type="entry name" value="PPR"/>
    <property type="match status" value="5"/>
</dbReference>
<dbReference type="InterPro" id="IPR002885">
    <property type="entry name" value="PPR_rpt"/>
</dbReference>
<dbReference type="Pfam" id="PF13812">
    <property type="entry name" value="PPR_3"/>
    <property type="match status" value="5"/>
</dbReference>
<evidence type="ECO:0000313" key="4">
    <source>
        <dbReference type="EMBL" id="KAG5188138.1"/>
    </source>
</evidence>
<dbReference type="Gene3D" id="1.25.40.10">
    <property type="entry name" value="Tetratricopeptide repeat domain"/>
    <property type="match status" value="4"/>
</dbReference>
<organism evidence="4 5">
    <name type="scientific">Tribonema minus</name>
    <dbReference type="NCBI Taxonomy" id="303371"/>
    <lineage>
        <taxon>Eukaryota</taxon>
        <taxon>Sar</taxon>
        <taxon>Stramenopiles</taxon>
        <taxon>Ochrophyta</taxon>
        <taxon>PX clade</taxon>
        <taxon>Xanthophyceae</taxon>
        <taxon>Tribonematales</taxon>
        <taxon>Tribonemataceae</taxon>
        <taxon>Tribonema</taxon>
    </lineage>
</organism>
<sequence length="785" mass="86769">MLAKLLAPGRYLARCLGSGAPPTRGVLQQIQAATWAFAKHLSSNARDPGAATHGPPYWHRQQLNLLQRASHQHGIASNFTTRLQHSSRGGKSPPSASPADSIRALGKQKRWQDAFNIFNAISKPTALEARALLATMAYNHQPRHAMTALRRLQGSGAMISHDYELAIQAHEKGLPFEAMELLREMKREGFRWTHRACSTVLQASGKAGRLNAALQLIKEMQGVGMSPNSLRVDFQILICNCVRDERVDDETRPGDSRGGSKMAMTLLQLMRDARLAPDVLNFNAALRVCARERNPVSATTIFQQMATQTERWQDALHIFNAISEPTALEVRALLKAMACSHQPQHAMIALRRLQVSGANSHDYELAIQAYENQLPFKAMELLREMKREGFGWTHRACSAVLLAFGKAGRLNAAVQLIKAMQEVGISPDKVDFLMLTTNCVRDERSEVVTPAGDSRGGSKMAIKLLQLMRDTRVAPDVKNFNAALKVCARERNPVNASIIFQQMATQGIVPDLQSWNTLLDTIGRAGQVELMLAKYREMCTSGQQPNRITLNTMLAHAAAAGRCGIVQDIWKEMHRLQLEPDVRSYTSRINFYATTKEPEKAEAVFAEMCQAANVKPNAFTFTSLMKAYIEVQRLDAAEQVISRMRSAGVQPSLPTWKSIIHAADTAGDLKRADQLYEDALLSGAIKPYRPWRSVKMKDASGNIQPNGTVMDLHKVNRGTGRAAIRHELRLRQSSASKRTNPLYIITGQGDGLLKAAVCDTLNAQGIHHLLPAAHPGRIIIPRSDA</sequence>